<evidence type="ECO:0000313" key="3">
    <source>
        <dbReference type="Proteomes" id="UP000708208"/>
    </source>
</evidence>
<keyword evidence="1" id="KW-0732">Signal</keyword>
<protein>
    <submittedName>
        <fullName evidence="2">Uncharacterized protein</fullName>
    </submittedName>
</protein>
<evidence type="ECO:0000313" key="2">
    <source>
        <dbReference type="EMBL" id="CAG7730820.1"/>
    </source>
</evidence>
<comment type="caution">
    <text evidence="2">The sequence shown here is derived from an EMBL/GenBank/DDBJ whole genome shotgun (WGS) entry which is preliminary data.</text>
</comment>
<dbReference type="OrthoDB" id="6489092at2759"/>
<sequence length="82" mass="8745">MISNMLRFATVASIFVAAASAAGIRTLAGDEIQGIVEGIVPCGTGEGYLINVQLTNCTDLPCQLLIGKEYEVEVQFIPRKTN</sequence>
<proteinExistence type="predicted"/>
<reference evidence="2" key="1">
    <citation type="submission" date="2021-06" db="EMBL/GenBank/DDBJ databases">
        <authorList>
            <person name="Hodson N. C."/>
            <person name="Mongue J. A."/>
            <person name="Jaron S. K."/>
        </authorList>
    </citation>
    <scope>NUCLEOTIDE SEQUENCE</scope>
</reference>
<gene>
    <name evidence="2" type="ORF">AFUS01_LOCUS19436</name>
</gene>
<organism evidence="2 3">
    <name type="scientific">Allacma fusca</name>
    <dbReference type="NCBI Taxonomy" id="39272"/>
    <lineage>
        <taxon>Eukaryota</taxon>
        <taxon>Metazoa</taxon>
        <taxon>Ecdysozoa</taxon>
        <taxon>Arthropoda</taxon>
        <taxon>Hexapoda</taxon>
        <taxon>Collembola</taxon>
        <taxon>Symphypleona</taxon>
        <taxon>Sminthuridae</taxon>
        <taxon>Allacma</taxon>
    </lineage>
</organism>
<name>A0A8J2P3Q5_9HEXA</name>
<dbReference type="AlphaFoldDB" id="A0A8J2P3Q5"/>
<keyword evidence="3" id="KW-1185">Reference proteome</keyword>
<feature type="chain" id="PRO_5035217175" evidence="1">
    <location>
        <begin position="22"/>
        <end position="82"/>
    </location>
</feature>
<feature type="signal peptide" evidence="1">
    <location>
        <begin position="1"/>
        <end position="21"/>
    </location>
</feature>
<dbReference type="EMBL" id="CAJVCH010200755">
    <property type="protein sequence ID" value="CAG7730820.1"/>
    <property type="molecule type" value="Genomic_DNA"/>
</dbReference>
<dbReference type="Proteomes" id="UP000708208">
    <property type="component" value="Unassembled WGS sequence"/>
</dbReference>
<evidence type="ECO:0000256" key="1">
    <source>
        <dbReference type="SAM" id="SignalP"/>
    </source>
</evidence>
<accession>A0A8J2P3Q5</accession>